<dbReference type="SMART" id="SM00849">
    <property type="entry name" value="Lactamase_B"/>
    <property type="match status" value="1"/>
</dbReference>
<dbReference type="PANTHER" id="PTHR42663:SF6">
    <property type="entry name" value="HYDROLASE C777.06C-RELATED"/>
    <property type="match status" value="1"/>
</dbReference>
<dbReference type="SUPFAM" id="SSF56281">
    <property type="entry name" value="Metallo-hydrolase/oxidoreductase"/>
    <property type="match status" value="1"/>
</dbReference>
<feature type="domain" description="Metallo-beta-lactamase" evidence="1">
    <location>
        <begin position="32"/>
        <end position="227"/>
    </location>
</feature>
<name>A0A5C5X4V6_9PLAN</name>
<accession>A0A5C5X4V6</accession>
<dbReference type="GO" id="GO:0103043">
    <property type="term" value="F:phosphoribosyl 1,2-cyclic phosphate phosphodiesterase activity"/>
    <property type="evidence" value="ECO:0007669"/>
    <property type="project" value="UniProtKB-EC"/>
</dbReference>
<evidence type="ECO:0000313" key="2">
    <source>
        <dbReference type="EMBL" id="TWT57758.1"/>
    </source>
</evidence>
<protein>
    <submittedName>
        <fullName evidence="2">Phosphoribosyl 1,2-cyclic phosphodiesterase</fullName>
        <ecNumber evidence="2">3.1.4.55</ecNumber>
    </submittedName>
</protein>
<dbReference type="AlphaFoldDB" id="A0A5C5X4V6"/>
<proteinExistence type="predicted"/>
<dbReference type="EMBL" id="SIHI01000001">
    <property type="protein sequence ID" value="TWT57758.1"/>
    <property type="molecule type" value="Genomic_DNA"/>
</dbReference>
<gene>
    <name evidence="2" type="primary">phnP</name>
    <name evidence="2" type="ORF">KOR42_11240</name>
</gene>
<dbReference type="EC" id="3.1.4.55" evidence="2"/>
<keyword evidence="3" id="KW-1185">Reference proteome</keyword>
<evidence type="ECO:0000313" key="3">
    <source>
        <dbReference type="Proteomes" id="UP000317243"/>
    </source>
</evidence>
<dbReference type="Proteomes" id="UP000317243">
    <property type="component" value="Unassembled WGS sequence"/>
</dbReference>
<dbReference type="Gene3D" id="3.60.15.10">
    <property type="entry name" value="Ribonuclease Z/Hydroxyacylglutathione hydrolase-like"/>
    <property type="match status" value="1"/>
</dbReference>
<reference evidence="2 3" key="1">
    <citation type="submission" date="2019-02" db="EMBL/GenBank/DDBJ databases">
        <title>Deep-cultivation of Planctomycetes and their phenomic and genomic characterization uncovers novel biology.</title>
        <authorList>
            <person name="Wiegand S."/>
            <person name="Jogler M."/>
            <person name="Boedeker C."/>
            <person name="Pinto D."/>
            <person name="Vollmers J."/>
            <person name="Rivas-Marin E."/>
            <person name="Kohn T."/>
            <person name="Peeters S.H."/>
            <person name="Heuer A."/>
            <person name="Rast P."/>
            <person name="Oberbeckmann S."/>
            <person name="Bunk B."/>
            <person name="Jeske O."/>
            <person name="Meyerdierks A."/>
            <person name="Storesund J.E."/>
            <person name="Kallscheuer N."/>
            <person name="Luecker S."/>
            <person name="Lage O.M."/>
            <person name="Pohl T."/>
            <person name="Merkel B.J."/>
            <person name="Hornburger P."/>
            <person name="Mueller R.-W."/>
            <person name="Bruemmer F."/>
            <person name="Labrenz M."/>
            <person name="Spormann A.M."/>
            <person name="Op Den Camp H."/>
            <person name="Overmann J."/>
            <person name="Amann R."/>
            <person name="Jetten M.S.M."/>
            <person name="Mascher T."/>
            <person name="Medema M.H."/>
            <person name="Devos D.P."/>
            <person name="Kaster A.-K."/>
            <person name="Ovreas L."/>
            <person name="Rohde M."/>
            <person name="Galperin M.Y."/>
            <person name="Jogler C."/>
        </authorList>
    </citation>
    <scope>NUCLEOTIDE SEQUENCE [LARGE SCALE GENOMIC DNA]</scope>
    <source>
        <strain evidence="2 3">KOR42</strain>
    </source>
</reference>
<keyword evidence="2" id="KW-0378">Hydrolase</keyword>
<dbReference type="InterPro" id="IPR036866">
    <property type="entry name" value="RibonucZ/Hydroxyglut_hydro"/>
</dbReference>
<dbReference type="PANTHER" id="PTHR42663">
    <property type="entry name" value="HYDROLASE C777.06C-RELATED-RELATED"/>
    <property type="match status" value="1"/>
</dbReference>
<comment type="caution">
    <text evidence="2">The sequence shown here is derived from an EMBL/GenBank/DDBJ whole genome shotgun (WGS) entry which is preliminary data.</text>
</comment>
<evidence type="ECO:0000259" key="1">
    <source>
        <dbReference type="SMART" id="SM00849"/>
    </source>
</evidence>
<dbReference type="InterPro" id="IPR001279">
    <property type="entry name" value="Metallo-B-lactamas"/>
</dbReference>
<dbReference type="Pfam" id="PF12706">
    <property type="entry name" value="Lactamase_B_2"/>
    <property type="match status" value="1"/>
</dbReference>
<sequence>MTLLGTGTSMGVPMIGCDCAVCTSTDPRNTRTRTGVLVETVNGAFLIDTPPELREQLVQARIKMIEAVLFTHAHADHIMGLDDLRIFGFKSKEAVPLHCEEIVEKTLRRSFSYAFDEELAKTWHSKPKLRFDRIGLEPFDLCGLKVQPLRLIHGRLPVLGFRINDVAFCTDVSEIPPETWPLLNGLKYLVIDAIRHESHPTHFNVEQALEVIEKVRPEFAYLTHISHSLDHETTNSQLPENVELAYDGLRIPLS</sequence>
<organism evidence="2 3">
    <name type="scientific">Thalassoglobus neptunius</name>
    <dbReference type="NCBI Taxonomy" id="1938619"/>
    <lineage>
        <taxon>Bacteria</taxon>
        <taxon>Pseudomonadati</taxon>
        <taxon>Planctomycetota</taxon>
        <taxon>Planctomycetia</taxon>
        <taxon>Planctomycetales</taxon>
        <taxon>Planctomycetaceae</taxon>
        <taxon>Thalassoglobus</taxon>
    </lineage>
</organism>
<dbReference type="CDD" id="cd16279">
    <property type="entry name" value="metallo-hydrolase-like_MBL-fold"/>
    <property type="match status" value="1"/>
</dbReference>